<dbReference type="HOGENOM" id="CLU_2714697_0_0_4"/>
<reference evidence="2 3" key="1">
    <citation type="journal article" date="2011" name="J. Bacteriol.">
        <title>Complete genome sequence of Burkholderia rhizoxinica, an endosymbiont of Rhizopus microsporus.</title>
        <authorList>
            <person name="Lackner G."/>
            <person name="Moebius N."/>
            <person name="Partida-Martinez L."/>
            <person name="Hertweck C."/>
        </authorList>
    </citation>
    <scope>NUCLEOTIDE SEQUENCE [LARGE SCALE GENOMIC DNA]</scope>
    <source>
        <strain evidence="3">DSM 19002 / CIP 109453 / HKI 454</strain>
    </source>
</reference>
<organism evidence="2 3">
    <name type="scientific">Mycetohabitans rhizoxinica (strain DSM 19002 / CIP 109453 / HKI 454)</name>
    <name type="common">Paraburkholderia rhizoxinica</name>
    <dbReference type="NCBI Taxonomy" id="882378"/>
    <lineage>
        <taxon>Bacteria</taxon>
        <taxon>Pseudomonadati</taxon>
        <taxon>Pseudomonadota</taxon>
        <taxon>Betaproteobacteria</taxon>
        <taxon>Burkholderiales</taxon>
        <taxon>Burkholderiaceae</taxon>
        <taxon>Mycetohabitans</taxon>
    </lineage>
</organism>
<evidence type="ECO:0000313" key="2">
    <source>
        <dbReference type="EMBL" id="CBW75761.1"/>
    </source>
</evidence>
<protein>
    <recommendedName>
        <fullName evidence="1">HEPN domain-containing protein</fullName>
    </recommendedName>
</protein>
<feature type="domain" description="HEPN" evidence="1">
    <location>
        <begin position="5"/>
        <end position="55"/>
    </location>
</feature>
<dbReference type="eggNOG" id="COG1895">
    <property type="taxonomic scope" value="Bacteria"/>
</dbReference>
<accession>E5AT87</accession>
<evidence type="ECO:0000313" key="3">
    <source>
        <dbReference type="Proteomes" id="UP000007437"/>
    </source>
</evidence>
<dbReference type="Proteomes" id="UP000007437">
    <property type="component" value="Chromosome"/>
</dbReference>
<dbReference type="STRING" id="882378.RBRH_01351"/>
<dbReference type="KEGG" id="brh:RBRH_01351"/>
<gene>
    <name evidence="2" type="ordered locus">RBRH_01351</name>
</gene>
<dbReference type="AlphaFoldDB" id="E5AT87"/>
<name>E5AT87_MYCRK</name>
<dbReference type="Gene3D" id="1.20.120.330">
    <property type="entry name" value="Nucleotidyltransferases domain 2"/>
    <property type="match status" value="1"/>
</dbReference>
<proteinExistence type="predicted"/>
<dbReference type="Pfam" id="PF05168">
    <property type="entry name" value="HEPN"/>
    <property type="match status" value="1"/>
</dbReference>
<sequence>MSMTAEDYIAKAGRALEEAHVLLNAGGFEGACNRAYYAMFDAAHAALLVTGVTVPDASPKKHRSLIASFGLN</sequence>
<evidence type="ECO:0000259" key="1">
    <source>
        <dbReference type="Pfam" id="PF05168"/>
    </source>
</evidence>
<dbReference type="EMBL" id="FR687359">
    <property type="protein sequence ID" value="CBW75761.1"/>
    <property type="molecule type" value="Genomic_DNA"/>
</dbReference>
<dbReference type="RefSeq" id="WP_013435990.1">
    <property type="nucleotide sequence ID" value="NC_014722.1"/>
</dbReference>
<dbReference type="InterPro" id="IPR007842">
    <property type="entry name" value="HEPN_dom"/>
</dbReference>